<dbReference type="Proteomes" id="UP001302978">
    <property type="component" value="Chromosome"/>
</dbReference>
<name>A0AA96UZ11_9EURY</name>
<evidence type="ECO:0000313" key="2">
    <source>
        <dbReference type="Proteomes" id="UP001302978"/>
    </source>
</evidence>
<keyword evidence="2" id="KW-1185">Reference proteome</keyword>
<protein>
    <submittedName>
        <fullName evidence="1">Uncharacterized protein</fullName>
    </submittedName>
</protein>
<proteinExistence type="predicted"/>
<dbReference type="EMBL" id="CP131059">
    <property type="protein sequence ID" value="WNY23292.1"/>
    <property type="molecule type" value="Genomic_DNA"/>
</dbReference>
<organism evidence="1 2">
    <name type="scientific">Methanimicrococcus hongohii</name>
    <dbReference type="NCBI Taxonomy" id="3028295"/>
    <lineage>
        <taxon>Archaea</taxon>
        <taxon>Methanobacteriati</taxon>
        <taxon>Methanobacteriota</taxon>
        <taxon>Stenosarchaea group</taxon>
        <taxon>Methanomicrobia</taxon>
        <taxon>Methanosarcinales</taxon>
        <taxon>Methanosarcinaceae</taxon>
        <taxon>Methanimicrococcus</taxon>
    </lineage>
</organism>
<accession>A0AA96UZ11</accession>
<dbReference type="KEGG" id="mehf:MmiHf6_05970"/>
<gene>
    <name evidence="1" type="ORF">MmiHf6_05970</name>
</gene>
<sequence>MKSPSNVPASRNSRSVAKGIETWRILPAPNQKFNFSFLSLKIKIETWRILPALNQKFNFSFYLSKLKSELDGFFPYELKVD</sequence>
<dbReference type="AlphaFoldDB" id="A0AA96UZ11"/>
<evidence type="ECO:0000313" key="1">
    <source>
        <dbReference type="EMBL" id="WNY23292.1"/>
    </source>
</evidence>
<reference evidence="1 2" key="1">
    <citation type="submission" date="2023-07" db="EMBL/GenBank/DDBJ databases">
        <title>Closed genoem sequence of Methanomicrococcus sp. Hf6.</title>
        <authorList>
            <person name="Poehlein A."/>
            <person name="Protasov E."/>
            <person name="Platt K."/>
            <person name="Reeh H."/>
            <person name="Daniel R."/>
            <person name="Brune A."/>
        </authorList>
    </citation>
    <scope>NUCLEOTIDE SEQUENCE [LARGE SCALE GENOMIC DNA]</scope>
    <source>
        <strain evidence="1 2">Hf6</strain>
    </source>
</reference>